<dbReference type="Proteomes" id="UP000290602">
    <property type="component" value="Unassembled WGS sequence"/>
</dbReference>
<dbReference type="InterPro" id="IPR013382">
    <property type="entry name" value="CRISPR-assoc_prot_Cse2"/>
</dbReference>
<dbReference type="Gene3D" id="1.10.520.40">
    <property type="entry name" value="CRISPR-associated protein Cse2"/>
    <property type="match status" value="1"/>
</dbReference>
<dbReference type="AlphaFoldDB" id="A0A4Q0VKY5"/>
<dbReference type="EMBL" id="QXIL01000007">
    <property type="protein sequence ID" value="RXI78950.1"/>
    <property type="molecule type" value="Genomic_DNA"/>
</dbReference>
<name>A0A4Q0VKY5_9LACO</name>
<gene>
    <name evidence="1" type="primary">casB</name>
    <name evidence="1" type="ORF">DXH47_05430</name>
</gene>
<evidence type="ECO:0000313" key="2">
    <source>
        <dbReference type="Proteomes" id="UP000290602"/>
    </source>
</evidence>
<dbReference type="RefSeq" id="WP_129032300.1">
    <property type="nucleotide sequence ID" value="NZ_QXIL01000007.1"/>
</dbReference>
<reference evidence="1 2" key="1">
    <citation type="submission" date="2018-08" db="EMBL/GenBank/DDBJ databases">
        <title>Lactobacillus suantsai sp. nov., isolated from traditional fermented suan-tsai in Taiwan.</title>
        <authorList>
            <person name="Huang C.-H."/>
        </authorList>
    </citation>
    <scope>NUCLEOTIDE SEQUENCE [LARGE SCALE GENOMIC DNA]</scope>
    <source>
        <strain evidence="1 2">BCRC 12945</strain>
    </source>
</reference>
<dbReference type="Pfam" id="PF09485">
    <property type="entry name" value="CRISPR_Cse2"/>
    <property type="match status" value="1"/>
</dbReference>
<comment type="caution">
    <text evidence="1">The sequence shown here is derived from an EMBL/GenBank/DDBJ whole genome shotgun (WGS) entry which is preliminary data.</text>
</comment>
<organism evidence="1 2">
    <name type="scientific">Levilactobacillus suantsaii</name>
    <dbReference type="NCBI Taxonomy" id="2292255"/>
    <lineage>
        <taxon>Bacteria</taxon>
        <taxon>Bacillati</taxon>
        <taxon>Bacillota</taxon>
        <taxon>Bacilli</taxon>
        <taxon>Lactobacillales</taxon>
        <taxon>Lactobacillaceae</taxon>
        <taxon>Levilactobacillus</taxon>
    </lineage>
</organism>
<sequence length="202" mass="22579">MATYEVEKITANIIGELYNHGNLNKGVLASIRDSATLVGPRAQAAWPVMMMYLTPQMLSKTGQPTRAETAIYTAMRLYAIHQQSKDQLVYGSAFDSNKELKGKSLFVALAELRQDDDTRVALDRRVQQLLGTTNVNSIITGITHLVGMLKANNWAQKIDYAQLAQDFHSLQAGYDQANRVRLRWGQAYFRPVATTKSEGKKN</sequence>
<dbReference type="InterPro" id="IPR038287">
    <property type="entry name" value="Cse2_sf"/>
</dbReference>
<keyword evidence="2" id="KW-1185">Reference proteome</keyword>
<dbReference type="NCBIfam" id="TIGR02548">
    <property type="entry name" value="casB_cse2"/>
    <property type="match status" value="1"/>
</dbReference>
<evidence type="ECO:0000313" key="1">
    <source>
        <dbReference type="EMBL" id="RXI78950.1"/>
    </source>
</evidence>
<protein>
    <submittedName>
        <fullName evidence="1">Type I-E CRISPR-associated protein Cse2/CasB</fullName>
    </submittedName>
</protein>
<dbReference type="OrthoDB" id="1753036at2"/>
<proteinExistence type="predicted"/>
<accession>A0A4Q0VKY5</accession>
<dbReference type="CDD" id="cd09731">
    <property type="entry name" value="Cse2_I-E"/>
    <property type="match status" value="1"/>
</dbReference>